<proteinExistence type="predicted"/>
<protein>
    <submittedName>
        <fullName evidence="1">Uncharacterized protein</fullName>
    </submittedName>
</protein>
<gene>
    <name evidence="1" type="ORF">KTH64_02330</name>
</gene>
<sequence length="120" mass="14047">MLEKFIQYCHSKHEGLSDYYVTQTYNNMQELLYVQFLEAELQTQLKLNESLEQKLSQDSQILHNIIDMETRKTQKLQNRINHVMSLFGCHQVVNPNDIIEALTGDIDQSLCDDEVCHESV</sequence>
<reference evidence="1" key="1">
    <citation type="submission" date="2021-06" db="EMBL/GenBank/DDBJ databases">
        <title>Propagation of a rapidly emergent carbapenem-resistant Acinetobacter baumannii lineage by various extra-hospital transmission networks.</title>
        <authorList>
            <person name="Calix J."/>
        </authorList>
    </citation>
    <scope>NUCLEOTIDE SEQUENCE</scope>
    <source>
        <strain evidence="1">WU_MDCI_Aw63</strain>
    </source>
</reference>
<accession>A0AAW5RAM4</accession>
<evidence type="ECO:0000313" key="2">
    <source>
        <dbReference type="Proteomes" id="UP001208534"/>
    </source>
</evidence>
<name>A0AAW5RAM4_ACIJU</name>
<dbReference type="Proteomes" id="UP001208534">
    <property type="component" value="Unassembled WGS sequence"/>
</dbReference>
<organism evidence="1 2">
    <name type="scientific">Acinetobacter junii</name>
    <dbReference type="NCBI Taxonomy" id="40215"/>
    <lineage>
        <taxon>Bacteria</taxon>
        <taxon>Pseudomonadati</taxon>
        <taxon>Pseudomonadota</taxon>
        <taxon>Gammaproteobacteria</taxon>
        <taxon>Moraxellales</taxon>
        <taxon>Moraxellaceae</taxon>
        <taxon>Acinetobacter</taxon>
    </lineage>
</organism>
<comment type="caution">
    <text evidence="1">The sequence shown here is derived from an EMBL/GenBank/DDBJ whole genome shotgun (WGS) entry which is preliminary data.</text>
</comment>
<dbReference type="EMBL" id="JAHPRE010000006">
    <property type="protein sequence ID" value="MCU4395827.1"/>
    <property type="molecule type" value="Genomic_DNA"/>
</dbReference>
<dbReference type="AlphaFoldDB" id="A0AAW5RAM4"/>
<dbReference type="RefSeq" id="WP_262578415.1">
    <property type="nucleotide sequence ID" value="NZ_JAHPRE010000006.1"/>
</dbReference>
<evidence type="ECO:0000313" key="1">
    <source>
        <dbReference type="EMBL" id="MCU4395827.1"/>
    </source>
</evidence>